<organism evidence="7 8">
    <name type="scientific">Saitozyma podzolica</name>
    <dbReference type="NCBI Taxonomy" id="1890683"/>
    <lineage>
        <taxon>Eukaryota</taxon>
        <taxon>Fungi</taxon>
        <taxon>Dikarya</taxon>
        <taxon>Basidiomycota</taxon>
        <taxon>Agaricomycotina</taxon>
        <taxon>Tremellomycetes</taxon>
        <taxon>Tremellales</taxon>
        <taxon>Trimorphomycetaceae</taxon>
        <taxon>Saitozyma</taxon>
    </lineage>
</organism>
<proteinExistence type="inferred from homology"/>
<reference evidence="7 8" key="1">
    <citation type="submission" date="2018-11" db="EMBL/GenBank/DDBJ databases">
        <title>Genome sequence of Saitozyma podzolica DSM 27192.</title>
        <authorList>
            <person name="Aliyu H."/>
            <person name="Gorte O."/>
            <person name="Ochsenreither K."/>
        </authorList>
    </citation>
    <scope>NUCLEOTIDE SEQUENCE [LARGE SCALE GENOMIC DNA]</scope>
    <source>
        <strain evidence="7 8">DSM 27192</strain>
    </source>
</reference>
<evidence type="ECO:0000256" key="5">
    <source>
        <dbReference type="ARBA" id="ARBA00023136"/>
    </source>
</evidence>
<protein>
    <recommendedName>
        <fullName evidence="9">Protein required for ethanol metabolism</fullName>
    </recommendedName>
</protein>
<dbReference type="GO" id="GO:0016020">
    <property type="term" value="C:membrane"/>
    <property type="evidence" value="ECO:0007669"/>
    <property type="project" value="UniProtKB-SubCell"/>
</dbReference>
<accession>A0A427YPU2</accession>
<evidence type="ECO:0000256" key="1">
    <source>
        <dbReference type="ARBA" id="ARBA00004141"/>
    </source>
</evidence>
<keyword evidence="8" id="KW-1185">Reference proteome</keyword>
<evidence type="ECO:0000256" key="4">
    <source>
        <dbReference type="ARBA" id="ARBA00022989"/>
    </source>
</evidence>
<comment type="subcellular location">
    <subcellularLocation>
        <location evidence="1">Membrane</location>
        <topology evidence="1">Multi-pass membrane protein</topology>
    </subcellularLocation>
</comment>
<dbReference type="PANTHER" id="PTHR11266">
    <property type="entry name" value="PEROXISOMAL MEMBRANE PROTEIN 2, PXMP2 MPV17"/>
    <property type="match status" value="1"/>
</dbReference>
<comment type="caution">
    <text evidence="7">The sequence shown here is derived from an EMBL/GenBank/DDBJ whole genome shotgun (WGS) entry which is preliminary data.</text>
</comment>
<dbReference type="EMBL" id="RSCD01000004">
    <property type="protein sequence ID" value="RSH93113.1"/>
    <property type="molecule type" value="Genomic_DNA"/>
</dbReference>
<gene>
    <name evidence="7" type="ORF">EHS25_007466</name>
</gene>
<dbReference type="AlphaFoldDB" id="A0A427YPU2"/>
<evidence type="ECO:0008006" key="9">
    <source>
        <dbReference type="Google" id="ProtNLM"/>
    </source>
</evidence>
<dbReference type="STRING" id="1890683.A0A427YPU2"/>
<keyword evidence="5" id="KW-0472">Membrane</keyword>
<name>A0A427YPU2_9TREE</name>
<dbReference type="InterPro" id="IPR007248">
    <property type="entry name" value="Mpv17_PMP22"/>
</dbReference>
<evidence type="ECO:0000313" key="8">
    <source>
        <dbReference type="Proteomes" id="UP000279259"/>
    </source>
</evidence>
<sequence length="200" mass="22158">MNASTAALASFARFYNSNFDRRPVPTLMVTNGILNTIADLLAQSSSIFLHTDPDTPKHEYSLARTGRFAAFGMLMGPIIGGWMRILEKQLPLRKGIGQRGGNGLQLTKRVLADQLVMAPIGMVIFTSSMGFMEGKTPFEIKQKFSDVFVPALLANWKVWPVIQAVNFSLMPLPYRVPFQSTCGIGWVLYLSLLNASRSKQ</sequence>
<evidence type="ECO:0000256" key="3">
    <source>
        <dbReference type="ARBA" id="ARBA00022692"/>
    </source>
</evidence>
<evidence type="ECO:0000313" key="7">
    <source>
        <dbReference type="EMBL" id="RSH93113.1"/>
    </source>
</evidence>
<dbReference type="Pfam" id="PF04117">
    <property type="entry name" value="Mpv17_PMP22"/>
    <property type="match status" value="1"/>
</dbReference>
<evidence type="ECO:0000256" key="2">
    <source>
        <dbReference type="ARBA" id="ARBA00006824"/>
    </source>
</evidence>
<evidence type="ECO:0000256" key="6">
    <source>
        <dbReference type="RuleBase" id="RU363053"/>
    </source>
</evidence>
<dbReference type="OrthoDB" id="10267969at2759"/>
<dbReference type="Proteomes" id="UP000279259">
    <property type="component" value="Unassembled WGS sequence"/>
</dbReference>
<dbReference type="PANTHER" id="PTHR11266:SF50">
    <property type="entry name" value="VACUOLAR MEMBRANE PROTEIN YOR292C"/>
    <property type="match status" value="1"/>
</dbReference>
<keyword evidence="4" id="KW-1133">Transmembrane helix</keyword>
<comment type="similarity">
    <text evidence="2 6">Belongs to the peroxisomal membrane protein PXMP2/4 family.</text>
</comment>
<keyword evidence="3" id="KW-0812">Transmembrane</keyword>
<dbReference type="GO" id="GO:0005739">
    <property type="term" value="C:mitochondrion"/>
    <property type="evidence" value="ECO:0007669"/>
    <property type="project" value="TreeGrafter"/>
</dbReference>